<evidence type="ECO:0008006" key="4">
    <source>
        <dbReference type="Google" id="ProtNLM"/>
    </source>
</evidence>
<sequence length="548" mass="63103">MKPSLLVFAPKGDTDIILQKPNFRSHQEPLPEAAEPGTAEEEHQDDEKGEDGEQDDQTELERRASEDFKDVTSSIQSLNDLKNLKPSYEHGENVKLCYRVSSAHLMLVSPVFKAMIDGPFRESSRNNDGRFEVKTSECSAEALLILLDIIHGHHRDVPKTIKFSLLTEMAILVDYYECHEIVEMFAENWIASEPSVIQEDEIEGSYYQTNMSRLFISWVFGKIEIFNPAVYSILKFTARPIRTDLPLPSTILDSLEERRQSLTQKFLDNIYELLDSFWSSDGGCHTECSAIMLGMLIKQMLRFGLEVPRPTSGRPAQEKSILQLYEFYTQLRSPRPSKEKRDQAKTEERHVRRIEKETKENDHARAVAEDGTLDFTAKIDRLAEIRNWFCADTTVVDEYMSDELSTAEAVDILAKPIDEAYSNANAGTEYFRQERVARIQRKSHSLEKALELWGPEQDWSEPEDERDHSGNAEMLLWNLWYSILHTAKKIPFTDEARQHKLVDLVRTFKARPNPPEPAPMTIPLKRDWVWELGTVWSDLIILVPQSPK</sequence>
<accession>A0A9P5BFF4</accession>
<dbReference type="AlphaFoldDB" id="A0A9P5BFF4"/>
<dbReference type="OrthoDB" id="5326346at2759"/>
<feature type="compositionally biased region" description="Basic and acidic residues" evidence="1">
    <location>
        <begin position="59"/>
        <end position="70"/>
    </location>
</feature>
<comment type="caution">
    <text evidence="2">The sequence shown here is derived from an EMBL/GenBank/DDBJ whole genome shotgun (WGS) entry which is preliminary data.</text>
</comment>
<feature type="region of interest" description="Disordered" evidence="1">
    <location>
        <begin position="17"/>
        <end position="71"/>
    </location>
</feature>
<evidence type="ECO:0000313" key="2">
    <source>
        <dbReference type="EMBL" id="KAF4501131.1"/>
    </source>
</evidence>
<name>A0A9P5BFF4_9HYPO</name>
<keyword evidence="3" id="KW-1185">Reference proteome</keyword>
<evidence type="ECO:0000256" key="1">
    <source>
        <dbReference type="SAM" id="MobiDB-lite"/>
    </source>
</evidence>
<feature type="compositionally biased region" description="Low complexity" evidence="1">
    <location>
        <begin position="28"/>
        <end position="37"/>
    </location>
</feature>
<dbReference type="InterPro" id="IPR022085">
    <property type="entry name" value="OpdG"/>
</dbReference>
<evidence type="ECO:0000313" key="3">
    <source>
        <dbReference type="Proteomes" id="UP000737391"/>
    </source>
</evidence>
<feature type="region of interest" description="Disordered" evidence="1">
    <location>
        <begin position="333"/>
        <end position="365"/>
    </location>
</feature>
<gene>
    <name evidence="2" type="ORF">FAGAP_2667</name>
</gene>
<feature type="compositionally biased region" description="Basic and acidic residues" evidence="1">
    <location>
        <begin position="336"/>
        <end position="365"/>
    </location>
</feature>
<proteinExistence type="predicted"/>
<dbReference type="SUPFAM" id="SSF54695">
    <property type="entry name" value="POZ domain"/>
    <property type="match status" value="1"/>
</dbReference>
<protein>
    <recommendedName>
        <fullName evidence="4">BTB domain-containing protein</fullName>
    </recommendedName>
</protein>
<organism evidence="2 3">
    <name type="scientific">Fusarium agapanthi</name>
    <dbReference type="NCBI Taxonomy" id="1803897"/>
    <lineage>
        <taxon>Eukaryota</taxon>
        <taxon>Fungi</taxon>
        <taxon>Dikarya</taxon>
        <taxon>Ascomycota</taxon>
        <taxon>Pezizomycotina</taxon>
        <taxon>Sordariomycetes</taxon>
        <taxon>Hypocreomycetidae</taxon>
        <taxon>Hypocreales</taxon>
        <taxon>Nectriaceae</taxon>
        <taxon>Fusarium</taxon>
        <taxon>Fusarium fujikuroi species complex</taxon>
    </lineage>
</organism>
<dbReference type="Pfam" id="PF12311">
    <property type="entry name" value="DUF3632"/>
    <property type="match status" value="1"/>
</dbReference>
<dbReference type="EMBL" id="LUFC02000150">
    <property type="protein sequence ID" value="KAF4501131.1"/>
    <property type="molecule type" value="Genomic_DNA"/>
</dbReference>
<reference evidence="2" key="1">
    <citation type="submission" date="2020-01" db="EMBL/GenBank/DDBJ databases">
        <title>Identification and distribution of gene clusters putatively required for synthesis of sphingolipid metabolism inhibitors in phylogenetically diverse species of the filamentous fungus Fusarium.</title>
        <authorList>
            <person name="Kim H.-S."/>
            <person name="Busman M."/>
            <person name="Brown D.W."/>
            <person name="Divon H."/>
            <person name="Uhlig S."/>
            <person name="Proctor R.H."/>
        </authorList>
    </citation>
    <scope>NUCLEOTIDE SEQUENCE</scope>
    <source>
        <strain evidence="2">NRRL 31653</strain>
    </source>
</reference>
<feature type="compositionally biased region" description="Acidic residues" evidence="1">
    <location>
        <begin position="38"/>
        <end position="58"/>
    </location>
</feature>
<dbReference type="Gene3D" id="3.30.710.10">
    <property type="entry name" value="Potassium Channel Kv1.1, Chain A"/>
    <property type="match status" value="1"/>
</dbReference>
<dbReference type="Proteomes" id="UP000737391">
    <property type="component" value="Unassembled WGS sequence"/>
</dbReference>
<dbReference type="InterPro" id="IPR011333">
    <property type="entry name" value="SKP1/BTB/POZ_sf"/>
</dbReference>